<protein>
    <submittedName>
        <fullName evidence="1">Uncharacterized protein</fullName>
    </submittedName>
</protein>
<name>A0A1G7Z842_9VIBR</name>
<dbReference type="Proteomes" id="UP000198854">
    <property type="component" value="Unassembled WGS sequence"/>
</dbReference>
<reference evidence="1 2" key="1">
    <citation type="submission" date="2016-10" db="EMBL/GenBank/DDBJ databases">
        <authorList>
            <person name="de Groot N.N."/>
        </authorList>
    </citation>
    <scope>NUCLEOTIDE SEQUENCE [LARGE SCALE GENOMIC DNA]</scope>
    <source>
        <strain evidence="1 2">CGMCC 1.10228</strain>
    </source>
</reference>
<dbReference type="AlphaFoldDB" id="A0A1G7Z842"/>
<keyword evidence="2" id="KW-1185">Reference proteome</keyword>
<organism evidence="1 2">
    <name type="scientific">Vibrio xiamenensis</name>
    <dbReference type="NCBI Taxonomy" id="861298"/>
    <lineage>
        <taxon>Bacteria</taxon>
        <taxon>Pseudomonadati</taxon>
        <taxon>Pseudomonadota</taxon>
        <taxon>Gammaproteobacteria</taxon>
        <taxon>Vibrionales</taxon>
        <taxon>Vibrionaceae</taxon>
        <taxon>Vibrio</taxon>
    </lineage>
</organism>
<proteinExistence type="predicted"/>
<sequence length="48" mass="5824">MIATDSENRVTLRQWDDHDFNDWLIEKPQELEDKKPVADTNHLYRLLN</sequence>
<dbReference type="EMBL" id="FNDD01000007">
    <property type="protein sequence ID" value="SDH04878.1"/>
    <property type="molecule type" value="Genomic_DNA"/>
</dbReference>
<evidence type="ECO:0000313" key="2">
    <source>
        <dbReference type="Proteomes" id="UP000198854"/>
    </source>
</evidence>
<evidence type="ECO:0000313" key="1">
    <source>
        <dbReference type="EMBL" id="SDH04878.1"/>
    </source>
</evidence>
<gene>
    <name evidence="1" type="ORF">SAMN04488136_10752</name>
</gene>
<accession>A0A1G7Z842</accession>